<dbReference type="CDD" id="cd01298">
    <property type="entry name" value="ATZ_TRZ_like"/>
    <property type="match status" value="1"/>
</dbReference>
<protein>
    <submittedName>
        <fullName evidence="6">Amidohydrolase</fullName>
    </submittedName>
</protein>
<keyword evidence="7" id="KW-1185">Reference proteome</keyword>
<dbReference type="PANTHER" id="PTHR43794">
    <property type="entry name" value="AMINOHYDROLASE SSNA-RELATED"/>
    <property type="match status" value="1"/>
</dbReference>
<evidence type="ECO:0000256" key="4">
    <source>
        <dbReference type="ARBA" id="ARBA00022833"/>
    </source>
</evidence>
<dbReference type="Proteomes" id="UP000319255">
    <property type="component" value="Unassembled WGS sequence"/>
</dbReference>
<dbReference type="AlphaFoldDB" id="A0A501WWX4"/>
<sequence>MPDAAAPAAPRADLIVTNALIVTADAGFSVIPDGALAVRDGRIAAIGPAAEIGRDAAEVIDAGGAILMPGIVNTHCHAGDSLFRGLVEDLPLEPWLQTVWKAEKAILTRETTRLGATLGLAELLLSGVTTAMDMFWFPEETARAARDLGMRVATGGIFIDFPGVDFVTMDDRIAAAKDFFAEFEGADDILPTIMPHGTYTVGPDNLAAAKALAEDHGALFCTHAAETVAEQADIANRYGRSVIRHLDHLGCLDERTVLAHCVWLDDEEIAILARTGATVSHNPVSNLKLASGIARVPDMLDAGVRVTVGTDGAISGNDLDMWMALRLAATLHRGATRRADAVSTQAALAMVTREGAAALGALDRIGSLEVGKFADMILIDTGPVHAAPLFDPMTHIVFSTAKSDVRDVFVSGRRVVRDGVLTAIDIGGTLARVRALAPAIAASIA</sequence>
<accession>A0A501WWX4</accession>
<evidence type="ECO:0000259" key="5">
    <source>
        <dbReference type="Pfam" id="PF01979"/>
    </source>
</evidence>
<dbReference type="InterPro" id="IPR011059">
    <property type="entry name" value="Metal-dep_hydrolase_composite"/>
</dbReference>
<dbReference type="SUPFAM" id="SSF51556">
    <property type="entry name" value="Metallo-dependent hydrolases"/>
    <property type="match status" value="1"/>
</dbReference>
<reference evidence="6 7" key="1">
    <citation type="submission" date="2019-06" db="EMBL/GenBank/DDBJ databases">
        <title>A novel bacterium of genus Amaricoccus, isolated from marine sediment.</title>
        <authorList>
            <person name="Huang H."/>
            <person name="Mo K."/>
            <person name="Hu Y."/>
        </authorList>
    </citation>
    <scope>NUCLEOTIDE SEQUENCE [LARGE SCALE GENOMIC DNA]</scope>
    <source>
        <strain evidence="6 7">HB172011</strain>
    </source>
</reference>
<feature type="domain" description="Amidohydrolase-related" evidence="5">
    <location>
        <begin position="66"/>
        <end position="415"/>
    </location>
</feature>
<dbReference type="OrthoDB" id="9796020at2"/>
<dbReference type="GO" id="GO:0016814">
    <property type="term" value="F:hydrolase activity, acting on carbon-nitrogen (but not peptide) bonds, in cyclic amidines"/>
    <property type="evidence" value="ECO:0007669"/>
    <property type="project" value="UniProtKB-ARBA"/>
</dbReference>
<dbReference type="RefSeq" id="WP_140453237.1">
    <property type="nucleotide sequence ID" value="NZ_VFRP01000003.1"/>
</dbReference>
<dbReference type="InterPro" id="IPR032466">
    <property type="entry name" value="Metal_Hydrolase"/>
</dbReference>
<keyword evidence="4" id="KW-0862">Zinc</keyword>
<keyword evidence="2" id="KW-0479">Metal-binding</keyword>
<dbReference type="InterPro" id="IPR006680">
    <property type="entry name" value="Amidohydro-rel"/>
</dbReference>
<dbReference type="EMBL" id="VFRP01000003">
    <property type="protein sequence ID" value="TPE52755.1"/>
    <property type="molecule type" value="Genomic_DNA"/>
</dbReference>
<keyword evidence="3 6" id="KW-0378">Hydrolase</keyword>
<evidence type="ECO:0000256" key="1">
    <source>
        <dbReference type="ARBA" id="ARBA00006745"/>
    </source>
</evidence>
<dbReference type="Gene3D" id="3.20.20.140">
    <property type="entry name" value="Metal-dependent hydrolases"/>
    <property type="match status" value="1"/>
</dbReference>
<dbReference type="Gene3D" id="2.30.40.10">
    <property type="entry name" value="Urease, subunit C, domain 1"/>
    <property type="match status" value="1"/>
</dbReference>
<evidence type="ECO:0000256" key="3">
    <source>
        <dbReference type="ARBA" id="ARBA00022801"/>
    </source>
</evidence>
<evidence type="ECO:0000313" key="6">
    <source>
        <dbReference type="EMBL" id="TPE52755.1"/>
    </source>
</evidence>
<proteinExistence type="inferred from homology"/>
<gene>
    <name evidence="6" type="ORF">FJM51_06170</name>
</gene>
<dbReference type="Pfam" id="PF01979">
    <property type="entry name" value="Amidohydro_1"/>
    <property type="match status" value="1"/>
</dbReference>
<dbReference type="FunFam" id="3.20.20.140:FF:000014">
    <property type="entry name" value="5-methylthioadenosine/S-adenosylhomocysteine deaminase"/>
    <property type="match status" value="1"/>
</dbReference>
<name>A0A501WWX4_9RHOB</name>
<evidence type="ECO:0000256" key="2">
    <source>
        <dbReference type="ARBA" id="ARBA00022723"/>
    </source>
</evidence>
<dbReference type="SUPFAM" id="SSF51338">
    <property type="entry name" value="Composite domain of metallo-dependent hydrolases"/>
    <property type="match status" value="1"/>
</dbReference>
<dbReference type="GO" id="GO:0019239">
    <property type="term" value="F:deaminase activity"/>
    <property type="evidence" value="ECO:0007669"/>
    <property type="project" value="UniProtKB-ARBA"/>
</dbReference>
<comment type="similarity">
    <text evidence="1">Belongs to the metallo-dependent hydrolases superfamily. ATZ/TRZ family.</text>
</comment>
<dbReference type="PANTHER" id="PTHR43794:SF11">
    <property type="entry name" value="AMIDOHYDROLASE-RELATED DOMAIN-CONTAINING PROTEIN"/>
    <property type="match status" value="1"/>
</dbReference>
<dbReference type="InterPro" id="IPR050287">
    <property type="entry name" value="MTA/SAH_deaminase"/>
</dbReference>
<evidence type="ECO:0000313" key="7">
    <source>
        <dbReference type="Proteomes" id="UP000319255"/>
    </source>
</evidence>
<organism evidence="6 7">
    <name type="scientific">Amaricoccus solimangrovi</name>
    <dbReference type="NCBI Taxonomy" id="2589815"/>
    <lineage>
        <taxon>Bacteria</taxon>
        <taxon>Pseudomonadati</taxon>
        <taxon>Pseudomonadota</taxon>
        <taxon>Alphaproteobacteria</taxon>
        <taxon>Rhodobacterales</taxon>
        <taxon>Paracoccaceae</taxon>
        <taxon>Amaricoccus</taxon>
    </lineage>
</organism>
<comment type="caution">
    <text evidence="6">The sequence shown here is derived from an EMBL/GenBank/DDBJ whole genome shotgun (WGS) entry which is preliminary data.</text>
</comment>
<dbReference type="GO" id="GO:0046872">
    <property type="term" value="F:metal ion binding"/>
    <property type="evidence" value="ECO:0007669"/>
    <property type="project" value="UniProtKB-KW"/>
</dbReference>